<evidence type="ECO:0000313" key="9">
    <source>
        <dbReference type="EMBL" id="USS42372.1"/>
    </source>
</evidence>
<protein>
    <submittedName>
        <fullName evidence="9">TauD/TfdA family dioxygenase</fullName>
    </submittedName>
</protein>
<evidence type="ECO:0000256" key="2">
    <source>
        <dbReference type="ARBA" id="ARBA00008654"/>
    </source>
</evidence>
<dbReference type="PANTHER" id="PTHR10696:SF33">
    <property type="entry name" value="GAMMA-BUTYROBETAINE DIOXYGENASE"/>
    <property type="match status" value="1"/>
</dbReference>
<dbReference type="PANTHER" id="PTHR10696">
    <property type="entry name" value="GAMMA-BUTYROBETAINE HYDROXYLASE-RELATED"/>
    <property type="match status" value="1"/>
</dbReference>
<organism evidence="9 10">
    <name type="scientific">Burkholderia glumae</name>
    <name type="common">Pseudomonas glumae</name>
    <dbReference type="NCBI Taxonomy" id="337"/>
    <lineage>
        <taxon>Bacteria</taxon>
        <taxon>Pseudomonadati</taxon>
        <taxon>Pseudomonadota</taxon>
        <taxon>Betaproteobacteria</taxon>
        <taxon>Burkholderiales</taxon>
        <taxon>Burkholderiaceae</taxon>
        <taxon>Burkholderia</taxon>
    </lineage>
</organism>
<dbReference type="SUPFAM" id="SSF51197">
    <property type="entry name" value="Clavaminate synthase-like"/>
    <property type="match status" value="1"/>
</dbReference>
<dbReference type="InterPro" id="IPR042098">
    <property type="entry name" value="TauD-like_sf"/>
</dbReference>
<keyword evidence="6" id="KW-0408">Iron</keyword>
<dbReference type="GO" id="GO:0051213">
    <property type="term" value="F:dioxygenase activity"/>
    <property type="evidence" value="ECO:0007669"/>
    <property type="project" value="UniProtKB-KW"/>
</dbReference>
<dbReference type="InterPro" id="IPR003819">
    <property type="entry name" value="TauD/TfdA-like"/>
</dbReference>
<gene>
    <name evidence="9" type="ORF">NFI99_09135</name>
</gene>
<evidence type="ECO:0000313" key="10">
    <source>
        <dbReference type="Proteomes" id="UP001056386"/>
    </source>
</evidence>
<dbReference type="EMBL" id="CP099583">
    <property type="protein sequence ID" value="USS42372.1"/>
    <property type="molecule type" value="Genomic_DNA"/>
</dbReference>
<feature type="domain" description="Gamma-butyrobetaine hydroxylase-like N-terminal" evidence="8">
    <location>
        <begin position="13"/>
        <end position="93"/>
    </location>
</feature>
<keyword evidence="4 9" id="KW-0223">Dioxygenase</keyword>
<feature type="domain" description="TauD/TfdA-like" evidence="7">
    <location>
        <begin position="124"/>
        <end position="371"/>
    </location>
</feature>
<reference evidence="9" key="1">
    <citation type="submission" date="2022-06" db="EMBL/GenBank/DDBJ databases">
        <title>Draft genome sequence of Burkholderia glumae strain GR20004 isolated from rice panicle showing bacterial panicle blight.</title>
        <authorList>
            <person name="Choi S.Y."/>
            <person name="Lee Y.H."/>
        </authorList>
    </citation>
    <scope>NUCLEOTIDE SEQUENCE</scope>
    <source>
        <strain evidence="9">GR20004</strain>
    </source>
</reference>
<evidence type="ECO:0000259" key="7">
    <source>
        <dbReference type="Pfam" id="PF02668"/>
    </source>
</evidence>
<keyword evidence="3" id="KW-0479">Metal-binding</keyword>
<proteinExistence type="inferred from homology"/>
<dbReference type="Gene3D" id="3.30.2020.30">
    <property type="match status" value="1"/>
</dbReference>
<dbReference type="Gene3D" id="3.60.130.10">
    <property type="entry name" value="Clavaminate synthase-like"/>
    <property type="match status" value="1"/>
</dbReference>
<name>A0ABY5B959_BURGL</name>
<dbReference type="InterPro" id="IPR010376">
    <property type="entry name" value="GBBH-like_N"/>
</dbReference>
<evidence type="ECO:0000259" key="8">
    <source>
        <dbReference type="Pfam" id="PF06155"/>
    </source>
</evidence>
<evidence type="ECO:0000256" key="6">
    <source>
        <dbReference type="ARBA" id="ARBA00023004"/>
    </source>
</evidence>
<accession>A0ABY5B959</accession>
<evidence type="ECO:0000256" key="1">
    <source>
        <dbReference type="ARBA" id="ARBA00001954"/>
    </source>
</evidence>
<comment type="similarity">
    <text evidence="2">Belongs to the gamma-BBH/TMLD family.</text>
</comment>
<dbReference type="Proteomes" id="UP001056386">
    <property type="component" value="Chromosome 2"/>
</dbReference>
<evidence type="ECO:0000256" key="4">
    <source>
        <dbReference type="ARBA" id="ARBA00022964"/>
    </source>
</evidence>
<dbReference type="InterPro" id="IPR038492">
    <property type="entry name" value="GBBH-like_N_sf"/>
</dbReference>
<keyword evidence="5" id="KW-0560">Oxidoreductase</keyword>
<evidence type="ECO:0000256" key="5">
    <source>
        <dbReference type="ARBA" id="ARBA00023002"/>
    </source>
</evidence>
<dbReference type="Pfam" id="PF06155">
    <property type="entry name" value="GBBH-like_N"/>
    <property type="match status" value="1"/>
</dbReference>
<dbReference type="Pfam" id="PF02668">
    <property type="entry name" value="TauD"/>
    <property type="match status" value="1"/>
</dbReference>
<sequence length="397" mass="44992">MAVLLEIPHMLTSHREHLEVAWPDGSTSRYHWVWLRQACQCASCFNRHCRQRHFDPGVVPADLRPAALSADATGLRIVWPDGHPSHYGFDRLRDEDYDQPRRAAPADARPAWRRWPDGAPPALRFELAAALDDGALLHRALQHLFEYGLVVLKAEPTRTVEFGAVCRQLAGFLDRSYFGEFFDLEVKADEETDSVSFSTKALPLHTDIPYCSPPPDYQFLYGLDVSSQCARDGIGSTRFVDGFTIACELREAQPDAFALLARTPVLYRADYPQARKRYEHRTPIVRLAPDGSIERLINNPTKMFFDGIGFDEMLPLFRAYQSLKSRLAATERSYLHAWSQGDMVVWDNRRIFHGRGDFGGSGFTRTLRGGYFREGELLARARFLASRAADRRAAVAS</sequence>
<evidence type="ECO:0000256" key="3">
    <source>
        <dbReference type="ARBA" id="ARBA00022723"/>
    </source>
</evidence>
<keyword evidence="10" id="KW-1185">Reference proteome</keyword>
<comment type="cofactor">
    <cofactor evidence="1">
        <name>Fe(2+)</name>
        <dbReference type="ChEBI" id="CHEBI:29033"/>
    </cofactor>
</comment>
<dbReference type="InterPro" id="IPR050411">
    <property type="entry name" value="AlphaKG_dependent_hydroxylases"/>
</dbReference>